<gene>
    <name evidence="1" type="ORF">DHETER_LOCUS11458</name>
</gene>
<organism evidence="1 2">
    <name type="scientific">Dentiscutata heterogama</name>
    <dbReference type="NCBI Taxonomy" id="1316150"/>
    <lineage>
        <taxon>Eukaryota</taxon>
        <taxon>Fungi</taxon>
        <taxon>Fungi incertae sedis</taxon>
        <taxon>Mucoromycota</taxon>
        <taxon>Glomeromycotina</taxon>
        <taxon>Glomeromycetes</taxon>
        <taxon>Diversisporales</taxon>
        <taxon>Gigasporaceae</taxon>
        <taxon>Dentiscutata</taxon>
    </lineage>
</organism>
<name>A0ACA9PBQ0_9GLOM</name>
<keyword evidence="2" id="KW-1185">Reference proteome</keyword>
<accession>A0ACA9PBQ0</accession>
<dbReference type="EMBL" id="CAJVPU010025153">
    <property type="protein sequence ID" value="CAG8695150.1"/>
    <property type="molecule type" value="Genomic_DNA"/>
</dbReference>
<sequence length="54" mass="6521">EKNQESNNKWKKKYKDILHDLGANLSESSKKHEEVDTLWREYIELFISDRINPC</sequence>
<feature type="non-terminal residue" evidence="1">
    <location>
        <position position="54"/>
    </location>
</feature>
<dbReference type="Proteomes" id="UP000789702">
    <property type="component" value="Unassembled WGS sequence"/>
</dbReference>
<proteinExistence type="predicted"/>
<reference evidence="1" key="1">
    <citation type="submission" date="2021-06" db="EMBL/GenBank/DDBJ databases">
        <authorList>
            <person name="Kallberg Y."/>
            <person name="Tangrot J."/>
            <person name="Rosling A."/>
        </authorList>
    </citation>
    <scope>NUCLEOTIDE SEQUENCE</scope>
    <source>
        <strain evidence="1">IL203A</strain>
    </source>
</reference>
<comment type="caution">
    <text evidence="1">The sequence shown here is derived from an EMBL/GenBank/DDBJ whole genome shotgun (WGS) entry which is preliminary data.</text>
</comment>
<evidence type="ECO:0000313" key="1">
    <source>
        <dbReference type="EMBL" id="CAG8695150.1"/>
    </source>
</evidence>
<evidence type="ECO:0000313" key="2">
    <source>
        <dbReference type="Proteomes" id="UP000789702"/>
    </source>
</evidence>
<feature type="non-terminal residue" evidence="1">
    <location>
        <position position="1"/>
    </location>
</feature>
<protein>
    <submittedName>
        <fullName evidence="1">16662_t:CDS:1</fullName>
    </submittedName>
</protein>